<dbReference type="PROSITE" id="PS51257">
    <property type="entry name" value="PROKAR_LIPOPROTEIN"/>
    <property type="match status" value="1"/>
</dbReference>
<sequence length="219" mass="25022">MKKYALLCSFMTAFLFSSCLSPKIKNTSLVSIFIAHQGQSVRTYWRKIDRETISKHNALLKEKGLFNSDPYKGAEKLKLKDPRGRLIALGGNNFFMLLWKNSYSKAKTQTIKLEPGYYYLDSFSVHTEKNIIQSAPGYPSLRNGYDFKNNQPFFLAFEVKPNQKNIILPSVEVALKPLKNGVVGVFLFNNNEKGANVKWIEGSLNQKLKNYSLKDIIDH</sequence>
<evidence type="ECO:0008006" key="4">
    <source>
        <dbReference type="Google" id="ProtNLM"/>
    </source>
</evidence>
<dbReference type="HOGENOM" id="CLU_1259988_0_0_7"/>
<dbReference type="Proteomes" id="UP000005010">
    <property type="component" value="Chromosome"/>
</dbReference>
<name>I0EL38_HELC0</name>
<accession>I0EL38</accession>
<evidence type="ECO:0000256" key="1">
    <source>
        <dbReference type="SAM" id="SignalP"/>
    </source>
</evidence>
<feature type="chain" id="PRO_5003625779" description="Lipoprotein" evidence="1">
    <location>
        <begin position="21"/>
        <end position="219"/>
    </location>
</feature>
<keyword evidence="3" id="KW-1185">Reference proteome</keyword>
<evidence type="ECO:0000313" key="3">
    <source>
        <dbReference type="Proteomes" id="UP000005010"/>
    </source>
</evidence>
<dbReference type="AlphaFoldDB" id="I0EL38"/>
<protein>
    <recommendedName>
        <fullName evidence="4">Lipoprotein</fullName>
    </recommendedName>
</protein>
<keyword evidence="1" id="KW-0732">Signal</keyword>
<feature type="signal peptide" evidence="1">
    <location>
        <begin position="1"/>
        <end position="20"/>
    </location>
</feature>
<dbReference type="KEGG" id="hce:HCW_01860"/>
<reference evidence="3" key="1">
    <citation type="submission" date="2012-04" db="EMBL/GenBank/DDBJ databases">
        <title>Complete genome sequence of Helicobacter cetorum strain MIT 00-7128.</title>
        <authorList>
            <person name="Kersulyte D."/>
            <person name="Berg D.E."/>
        </authorList>
    </citation>
    <scope>NUCLEOTIDE SEQUENCE [LARGE SCALE GENOMIC DNA]</scope>
    <source>
        <strain evidence="3">MIT 00-7128</strain>
    </source>
</reference>
<organism evidence="2 3">
    <name type="scientific">Helicobacter cetorum (strain ATCC BAA-429 / MIT 00-7128)</name>
    <dbReference type="NCBI Taxonomy" id="182217"/>
    <lineage>
        <taxon>Bacteria</taxon>
        <taxon>Pseudomonadati</taxon>
        <taxon>Campylobacterota</taxon>
        <taxon>Epsilonproteobacteria</taxon>
        <taxon>Campylobacterales</taxon>
        <taxon>Helicobacteraceae</taxon>
        <taxon>Helicobacter</taxon>
    </lineage>
</organism>
<proteinExistence type="predicted"/>
<dbReference type="STRING" id="182217.HCW_01860"/>
<evidence type="ECO:0000313" key="2">
    <source>
        <dbReference type="EMBL" id="AFI03657.1"/>
    </source>
</evidence>
<dbReference type="EMBL" id="CP003479">
    <property type="protein sequence ID" value="AFI03657.1"/>
    <property type="molecule type" value="Genomic_DNA"/>
</dbReference>
<gene>
    <name evidence="2" type="ordered locus">HCW_01860</name>
</gene>
<dbReference type="PATRIC" id="fig|182217.3.peg.387"/>